<proteinExistence type="predicted"/>
<evidence type="ECO:0000313" key="2">
    <source>
        <dbReference type="Proteomes" id="UP000694425"/>
    </source>
</evidence>
<dbReference type="InterPro" id="IPR029000">
    <property type="entry name" value="Cyclophilin-like_dom_sf"/>
</dbReference>
<organism evidence="1 2">
    <name type="scientific">Neovison vison</name>
    <name type="common">American mink</name>
    <name type="synonym">Mustela vison</name>
    <dbReference type="NCBI Taxonomy" id="452646"/>
    <lineage>
        <taxon>Eukaryota</taxon>
        <taxon>Metazoa</taxon>
        <taxon>Chordata</taxon>
        <taxon>Craniata</taxon>
        <taxon>Vertebrata</taxon>
        <taxon>Euteleostomi</taxon>
        <taxon>Mammalia</taxon>
        <taxon>Eutheria</taxon>
        <taxon>Laurasiatheria</taxon>
        <taxon>Carnivora</taxon>
        <taxon>Caniformia</taxon>
        <taxon>Musteloidea</taxon>
        <taxon>Mustelidae</taxon>
        <taxon>Mustelinae</taxon>
        <taxon>Neogale</taxon>
    </lineage>
</organism>
<dbReference type="Ensembl" id="ENSNVIT00000015426.1">
    <property type="protein sequence ID" value="ENSNVIP00000013172.1"/>
    <property type="gene ID" value="ENSNVIG00000010415.1"/>
</dbReference>
<reference evidence="1" key="2">
    <citation type="submission" date="2025-09" db="UniProtKB">
        <authorList>
            <consortium name="Ensembl"/>
        </authorList>
    </citation>
    <scope>IDENTIFICATION</scope>
</reference>
<keyword evidence="2" id="KW-1185">Reference proteome</keyword>
<protein>
    <submittedName>
        <fullName evidence="1">Uncharacterized protein</fullName>
    </submittedName>
</protein>
<dbReference type="SUPFAM" id="SSF50891">
    <property type="entry name" value="Cyclophilin-like"/>
    <property type="match status" value="1"/>
</dbReference>
<accession>A0A8C7B051</accession>
<name>A0A8C7B051_NEOVI</name>
<dbReference type="Gene3D" id="2.40.100.10">
    <property type="entry name" value="Cyclophilin-like"/>
    <property type="match status" value="1"/>
</dbReference>
<dbReference type="Proteomes" id="UP000694425">
    <property type="component" value="Unplaced"/>
</dbReference>
<dbReference type="AlphaFoldDB" id="A0A8C7B051"/>
<evidence type="ECO:0000313" key="1">
    <source>
        <dbReference type="Ensembl" id="ENSNVIP00000013172.1"/>
    </source>
</evidence>
<sequence>MGKQRHPSTVNLTMFFNMAMNGEPLVWVSFQLFADRVPKTADNFSALNTGSIYGEKFVDENFISGHLGGSVG</sequence>
<dbReference type="GeneTree" id="ENSGT00990000208878"/>
<reference evidence="1" key="1">
    <citation type="submission" date="2025-08" db="UniProtKB">
        <authorList>
            <consortium name="Ensembl"/>
        </authorList>
    </citation>
    <scope>IDENTIFICATION</scope>
</reference>